<feature type="coiled-coil region" evidence="1">
    <location>
        <begin position="469"/>
        <end position="503"/>
    </location>
</feature>
<name>A0A066UKP3_9VIBR</name>
<keyword evidence="1" id="KW-0175">Coiled coil</keyword>
<gene>
    <name evidence="3" type="ORF">VFDL14_11245</name>
</gene>
<dbReference type="EMBL" id="JFFR01000033">
    <property type="protein sequence ID" value="KDN26457.1"/>
    <property type="molecule type" value="Genomic_DNA"/>
</dbReference>
<keyword evidence="4" id="KW-1185">Reference proteome</keyword>
<dbReference type="PANTHER" id="PTHR38032">
    <property type="entry name" value="POLYMERASE-RELATED"/>
    <property type="match status" value="1"/>
</dbReference>
<protein>
    <submittedName>
        <fullName evidence="3">Polymerase</fullName>
    </submittedName>
</protein>
<dbReference type="InterPro" id="IPR046866">
    <property type="entry name" value="FapA_N"/>
</dbReference>
<organism evidence="3 4">
    <name type="scientific">Vibrio fortis</name>
    <dbReference type="NCBI Taxonomy" id="212667"/>
    <lineage>
        <taxon>Bacteria</taxon>
        <taxon>Pseudomonadati</taxon>
        <taxon>Pseudomonadota</taxon>
        <taxon>Gammaproteobacteria</taxon>
        <taxon>Vibrionales</taxon>
        <taxon>Vibrionaceae</taxon>
        <taxon>Vibrio</taxon>
    </lineage>
</organism>
<evidence type="ECO:0000256" key="1">
    <source>
        <dbReference type="SAM" id="Coils"/>
    </source>
</evidence>
<dbReference type="OrthoDB" id="5807941at2"/>
<feature type="domain" description="Flagellar Assembly Protein A N-terminal region" evidence="2">
    <location>
        <begin position="82"/>
        <end position="259"/>
    </location>
</feature>
<sequence length="558" mass="60739">MWDNIVTLSEDGNEVIARLQSGFVVDSSFDQKELPASLEKLEASQFYPLDDEIIRFVNLAKEGKGEAYEGVAVAEVRNASMVVELSEDEMLASITVTGAYAGRGLRGAEIVHALAQAHVTKGINKLALKKVLVMSNKLEAGEKFTQAVAQGKQPVKGKDAKFEALVPDITHQVLKPRSKESGKIDMRDLGETITVGENDPVMRRTPATKGTAGFTVQGKLLPPLPGKDSLLKPGKGTAISSEDPNLLVANCSGLPLIKERTIEVDEALCLNSVSVATGHVKFKGNVFVSGNIDPGMVVKATGSVTVGGFIESAEVQAQGDIKVAKGIIGHTVKEGESKSCKVLTKGAIEASYAQYSELQAGTDIRLTVHSMSNEIRCGHDLIVVDGMKRHGTLSGGEAKVGGKVECVFLGVEGDTATKVHCFARYDSYKQKMGELRDVYKAAQEKTMDVIRQELEFKKRPKAERTDEEAQRIESMKEQNNQAIESTKQQIDSLEAEFDTLLEECTVEAHEKVYTRVTIQYGDETVTTKRTHGGSVFSFNQYEIQCSFKMEKEDIGEQL</sequence>
<dbReference type="Pfam" id="PF20250">
    <property type="entry name" value="FapA_N"/>
    <property type="match status" value="1"/>
</dbReference>
<dbReference type="AlphaFoldDB" id="A0A066UKP3"/>
<accession>A0A066UKP3</accession>
<evidence type="ECO:0000313" key="3">
    <source>
        <dbReference type="EMBL" id="KDN26457.1"/>
    </source>
</evidence>
<reference evidence="3 4" key="1">
    <citation type="submission" date="2014-02" db="EMBL/GenBank/DDBJ databases">
        <title>Vibrio fortis Dalian14 Genome Sequencing.</title>
        <authorList>
            <person name="Wang Y."/>
            <person name="Song L."/>
            <person name="Liu G."/>
            <person name="Ding J."/>
        </authorList>
    </citation>
    <scope>NUCLEOTIDE SEQUENCE [LARGE SCALE GENOMIC DNA]</scope>
    <source>
        <strain evidence="3 4">Dalian14</strain>
    </source>
</reference>
<dbReference type="Pfam" id="PF03961">
    <property type="entry name" value="FapA"/>
    <property type="match status" value="1"/>
</dbReference>
<dbReference type="STRING" id="212667.VFDL14_11245"/>
<dbReference type="InterPro" id="IPR046865">
    <property type="entry name" value="FapA_b_solenoid"/>
</dbReference>
<evidence type="ECO:0000259" key="2">
    <source>
        <dbReference type="Pfam" id="PF20250"/>
    </source>
</evidence>
<dbReference type="Proteomes" id="UP000027219">
    <property type="component" value="Unassembled WGS sequence"/>
</dbReference>
<dbReference type="InterPro" id="IPR005646">
    <property type="entry name" value="FapA"/>
</dbReference>
<evidence type="ECO:0000313" key="4">
    <source>
        <dbReference type="Proteomes" id="UP000027219"/>
    </source>
</evidence>
<dbReference type="PANTHER" id="PTHR38032:SF1">
    <property type="entry name" value="RNA-BINDING PROTEIN KHPB N-TERMINAL DOMAIN-CONTAINING PROTEIN"/>
    <property type="match status" value="1"/>
</dbReference>
<dbReference type="RefSeq" id="WP_032553743.1">
    <property type="nucleotide sequence ID" value="NZ_JFFR01000033.1"/>
</dbReference>
<proteinExistence type="predicted"/>
<comment type="caution">
    <text evidence="3">The sequence shown here is derived from an EMBL/GenBank/DDBJ whole genome shotgun (WGS) entry which is preliminary data.</text>
</comment>